<dbReference type="AlphaFoldDB" id="A0AAP5CLS0"/>
<keyword evidence="2" id="KW-1185">Reference proteome</keyword>
<accession>A0AAP5CLS0</accession>
<dbReference type="SUPFAM" id="SSF52540">
    <property type="entry name" value="P-loop containing nucleoside triphosphate hydrolases"/>
    <property type="match status" value="1"/>
</dbReference>
<evidence type="ECO:0000313" key="2">
    <source>
        <dbReference type="Proteomes" id="UP001170651"/>
    </source>
</evidence>
<dbReference type="Pfam" id="PF13177">
    <property type="entry name" value="DNA_pol3_delta2"/>
    <property type="match status" value="1"/>
</dbReference>
<protein>
    <recommendedName>
        <fullName evidence="3">DNA polymerase III subunit delta</fullName>
    </recommendedName>
</protein>
<comment type="caution">
    <text evidence="1">The sequence shown here is derived from an EMBL/GenBank/DDBJ whole genome shotgun (WGS) entry which is preliminary data.</text>
</comment>
<sequence length="315" mass="37917">MSDNYLIEYFRMLIRDKKLSHLYLIETTYNTSTKHAFIIDLVYEFLQTDQIKPDNLKKMISENSYPNFYYLRYNKNISVGKEQILEMFNYFTQTSLMQKKKIYVIEDIDKISYNAANSLLYFLENPINENILGILITEDRNLVLPTIVSRAQILCWHPCVESSLSDTSDLQKDILDKILFNLLKEINKQEIYLINKHYLFNLKKFFLIFLENFHKKFFSNELLNKTFNLMTYDYFFSDFLFILSKFFLDLLYKKQNKSINIFPNDLFKISYLISLSEIEIIHWLKIFNDLEPISLKMENKFCWLALILEIKKKNS</sequence>
<dbReference type="InterPro" id="IPR027417">
    <property type="entry name" value="P-loop_NTPase"/>
</dbReference>
<dbReference type="RefSeq" id="WP_213680440.1">
    <property type="nucleotide sequence ID" value="NZ_JALQCT010000010.1"/>
</dbReference>
<proteinExistence type="predicted"/>
<evidence type="ECO:0008006" key="3">
    <source>
        <dbReference type="Google" id="ProtNLM"/>
    </source>
</evidence>
<organism evidence="1 2">
    <name type="scientific">Candidatus Phytoplasma australasiaticum subsp. australasiaticum</name>
    <dbReference type="NCBI Taxonomy" id="2832407"/>
    <lineage>
        <taxon>Bacteria</taxon>
        <taxon>Bacillati</taxon>
        <taxon>Mycoplasmatota</taxon>
        <taxon>Mollicutes</taxon>
        <taxon>Acholeplasmatales</taxon>
        <taxon>Acholeplasmataceae</taxon>
        <taxon>Candidatus Phytoplasma</taxon>
        <taxon>16SrII (Peanut WB group)</taxon>
        <taxon>Candidatus Phytoplasma australasiaticum</taxon>
    </lineage>
</organism>
<gene>
    <name evidence="1" type="ORF">OC696_01570</name>
</gene>
<dbReference type="Gene3D" id="3.40.50.300">
    <property type="entry name" value="P-loop containing nucleotide triphosphate hydrolases"/>
    <property type="match status" value="1"/>
</dbReference>
<evidence type="ECO:0000313" key="1">
    <source>
        <dbReference type="EMBL" id="MDO8054552.1"/>
    </source>
</evidence>
<reference evidence="1 2" key="1">
    <citation type="journal article" date="2023" name="Int. J. Syst. Evol. Microbiol.">
        <title>The observation of taxonomic boundaries for the 16SrII and 16SrXXV phytoplasmas using genome-based delimitation.</title>
        <authorList>
            <person name="Rodrigues Jardim B."/>
            <person name="Tran-Nguyen L.T.T."/>
            <person name="Gambley C."/>
            <person name="Al-Sadi A.M."/>
            <person name="Al-Subhi A.M."/>
            <person name="Foissac X."/>
            <person name="Salar P."/>
            <person name="Cai H."/>
            <person name="Yang J.Y."/>
            <person name="Davis R."/>
            <person name="Jones L."/>
            <person name="Rodoni B."/>
            <person name="Constable F.E."/>
        </authorList>
    </citation>
    <scope>NUCLEOTIDE SEQUENCE [LARGE SCALE GENOMIC DNA]</scope>
    <source>
        <strain evidence="1">BAWM-OMN-P26</strain>
    </source>
</reference>
<dbReference type="EMBL" id="JAOSIW010000009">
    <property type="protein sequence ID" value="MDO8054552.1"/>
    <property type="molecule type" value="Genomic_DNA"/>
</dbReference>
<name>A0AAP5CLS0_9MOLU</name>
<dbReference type="Proteomes" id="UP001170651">
    <property type="component" value="Unassembled WGS sequence"/>
</dbReference>